<feature type="domain" description="ABC transporter" evidence="5">
    <location>
        <begin position="4"/>
        <end position="218"/>
    </location>
</feature>
<dbReference type="RefSeq" id="WP_260978354.1">
    <property type="nucleotide sequence ID" value="NZ_JAODBU010000003.1"/>
</dbReference>
<feature type="region of interest" description="Disordered" evidence="4">
    <location>
        <begin position="504"/>
        <end position="534"/>
    </location>
</feature>
<dbReference type="InterPro" id="IPR032781">
    <property type="entry name" value="ABC_tran_Xtn"/>
</dbReference>
<comment type="caution">
    <text evidence="6">The sequence shown here is derived from an EMBL/GenBank/DDBJ whole genome shotgun (WGS) entry which is preliminary data.</text>
</comment>
<dbReference type="InterPro" id="IPR017871">
    <property type="entry name" value="ABC_transporter-like_CS"/>
</dbReference>
<dbReference type="PANTHER" id="PTHR42855:SF1">
    <property type="entry name" value="ABC TRANSPORTER DOMAIN-CONTAINING PROTEIN"/>
    <property type="match status" value="1"/>
</dbReference>
<feature type="domain" description="ABC transporter" evidence="5">
    <location>
        <begin position="282"/>
        <end position="509"/>
    </location>
</feature>
<keyword evidence="7" id="KW-1185">Reference proteome</keyword>
<dbReference type="Pfam" id="PF16326">
    <property type="entry name" value="ABC_tran_CTD"/>
    <property type="match status" value="1"/>
</dbReference>
<organism evidence="6 7">
    <name type="scientific">Eubacterium album</name>
    <dbReference type="NCBI Taxonomy" id="2978477"/>
    <lineage>
        <taxon>Bacteria</taxon>
        <taxon>Bacillati</taxon>
        <taxon>Bacillota</taxon>
        <taxon>Clostridia</taxon>
        <taxon>Eubacteriales</taxon>
        <taxon>Eubacteriaceae</taxon>
        <taxon>Eubacterium</taxon>
    </lineage>
</organism>
<dbReference type="Gene3D" id="1.10.287.380">
    <property type="entry name" value="Valyl-tRNA synthetase, C-terminal domain"/>
    <property type="match status" value="1"/>
</dbReference>
<sequence length="613" mass="70653">MNILSVENITHSFTERKLFDKASFYLHEGDKVGVIGINGTGKSTLLKIMAGIEEPDEGKVIKASNLMIHYLPQNPKFNDEDTVIESVQNMVHHHANENELIEAKSMMTRLGITDFEQKTGELSGGQRKRLALVSVLLTPCDILILDEPTNHLDSTMAEWLENQLKAFKGALVMVTHDRYFLDSVTNRIIELDKGKIYSYQEKYSGYLQRKAEREASDKASERKRQSILRKEIEWMQRGARARSTKQKAHIQRYENLKNQQGIVEDEKIELSSIKSRMGRTTIEIENISKAYGDNVLIKDFTYNFLKGDRVGFVGKNGCGKTTLMKIIDGRIKPDSGNINIGQTIKMGYYTQEIENDKDAGIAYMDSEDRVIDYIKNTAEFVRTEEGLVSASVMLERFLFPSSQQYSKIGKLSGGERRRLNLLRVLMEAPNVLILDEPTNDLDIETMTILEDYLDSFDGIVITVSHDRYFLDRVVRRIFSFEGNGVIRQYEGGYTDYINKKKENETPEENIFSNSKSKNSSEDKNGKSDYKNRNKKLKFSYNEQREYETIEDDISKLEEKLEKLDDEMNKNATNSVKLKELIDSKEETENLLMEKMNRWEYLEDLAKKIEEQGR</sequence>
<feature type="coiled-coil region" evidence="3">
    <location>
        <begin position="539"/>
        <end position="597"/>
    </location>
</feature>
<evidence type="ECO:0000256" key="4">
    <source>
        <dbReference type="SAM" id="MobiDB-lite"/>
    </source>
</evidence>
<dbReference type="PANTHER" id="PTHR42855">
    <property type="entry name" value="ABC TRANSPORTER ATP-BINDING SUBUNIT"/>
    <property type="match status" value="1"/>
</dbReference>
<feature type="compositionally biased region" description="Low complexity" evidence="4">
    <location>
        <begin position="508"/>
        <end position="517"/>
    </location>
</feature>
<dbReference type="Pfam" id="PF00005">
    <property type="entry name" value="ABC_tran"/>
    <property type="match status" value="2"/>
</dbReference>
<dbReference type="Proteomes" id="UP001431199">
    <property type="component" value="Unassembled WGS sequence"/>
</dbReference>
<dbReference type="CDD" id="cd03221">
    <property type="entry name" value="ABCF_EF-3"/>
    <property type="match status" value="2"/>
</dbReference>
<dbReference type="InterPro" id="IPR027417">
    <property type="entry name" value="P-loop_NTPase"/>
</dbReference>
<evidence type="ECO:0000259" key="5">
    <source>
        <dbReference type="PROSITE" id="PS50893"/>
    </source>
</evidence>
<dbReference type="Pfam" id="PF12848">
    <property type="entry name" value="ABC_tran_Xtn"/>
    <property type="match status" value="1"/>
</dbReference>
<evidence type="ECO:0000313" key="7">
    <source>
        <dbReference type="Proteomes" id="UP001431199"/>
    </source>
</evidence>
<keyword evidence="2 6" id="KW-0067">ATP-binding</keyword>
<dbReference type="InterPro" id="IPR037118">
    <property type="entry name" value="Val-tRNA_synth_C_sf"/>
</dbReference>
<keyword evidence="1" id="KW-0547">Nucleotide-binding</keyword>
<evidence type="ECO:0000256" key="3">
    <source>
        <dbReference type="SAM" id="Coils"/>
    </source>
</evidence>
<dbReference type="InterPro" id="IPR032524">
    <property type="entry name" value="ABC_tran_C"/>
</dbReference>
<dbReference type="SMART" id="SM00382">
    <property type="entry name" value="AAA"/>
    <property type="match status" value="2"/>
</dbReference>
<accession>A0ABT2LXM4</accession>
<feature type="compositionally biased region" description="Basic and acidic residues" evidence="4">
    <location>
        <begin position="518"/>
        <end position="531"/>
    </location>
</feature>
<dbReference type="InterPro" id="IPR003593">
    <property type="entry name" value="AAA+_ATPase"/>
</dbReference>
<evidence type="ECO:0000256" key="2">
    <source>
        <dbReference type="ARBA" id="ARBA00022840"/>
    </source>
</evidence>
<dbReference type="InterPro" id="IPR051309">
    <property type="entry name" value="ABCF_ATPase"/>
</dbReference>
<dbReference type="PROSITE" id="PS00211">
    <property type="entry name" value="ABC_TRANSPORTER_1"/>
    <property type="match status" value="2"/>
</dbReference>
<dbReference type="GO" id="GO:0005524">
    <property type="term" value="F:ATP binding"/>
    <property type="evidence" value="ECO:0007669"/>
    <property type="project" value="UniProtKB-KW"/>
</dbReference>
<dbReference type="SUPFAM" id="SSF52540">
    <property type="entry name" value="P-loop containing nucleoside triphosphate hydrolases"/>
    <property type="match status" value="2"/>
</dbReference>
<dbReference type="InterPro" id="IPR003439">
    <property type="entry name" value="ABC_transporter-like_ATP-bd"/>
</dbReference>
<protein>
    <submittedName>
        <fullName evidence="6">ABC-F family ATP-binding cassette domain-containing protein</fullName>
    </submittedName>
</protein>
<dbReference type="EMBL" id="JAODBU010000003">
    <property type="protein sequence ID" value="MCT7398046.1"/>
    <property type="molecule type" value="Genomic_DNA"/>
</dbReference>
<evidence type="ECO:0000313" key="6">
    <source>
        <dbReference type="EMBL" id="MCT7398046.1"/>
    </source>
</evidence>
<evidence type="ECO:0000256" key="1">
    <source>
        <dbReference type="ARBA" id="ARBA00022741"/>
    </source>
</evidence>
<keyword evidence="3" id="KW-0175">Coiled coil</keyword>
<dbReference type="PROSITE" id="PS50893">
    <property type="entry name" value="ABC_TRANSPORTER_2"/>
    <property type="match status" value="2"/>
</dbReference>
<dbReference type="Gene3D" id="3.40.50.300">
    <property type="entry name" value="P-loop containing nucleotide triphosphate hydrolases"/>
    <property type="match status" value="2"/>
</dbReference>
<reference evidence="6" key="1">
    <citation type="submission" date="2022-09" db="EMBL/GenBank/DDBJ databases">
        <title>Eubacterium sp. LFL-14 isolated from human feces.</title>
        <authorList>
            <person name="Liu F."/>
        </authorList>
    </citation>
    <scope>NUCLEOTIDE SEQUENCE</scope>
    <source>
        <strain evidence="6">LFL-14</strain>
    </source>
</reference>
<gene>
    <name evidence="6" type="ORF">N5B56_02940</name>
</gene>
<proteinExistence type="predicted"/>
<name>A0ABT2LXM4_9FIRM</name>